<dbReference type="Proteomes" id="UP000075321">
    <property type="component" value="Unassembled WGS sequence"/>
</dbReference>
<dbReference type="AlphaFoldDB" id="A0A151AAD0"/>
<name>A0A151AAD0_9EURY</name>
<protein>
    <submittedName>
        <fullName evidence="1">Uncharacterized protein</fullName>
    </submittedName>
</protein>
<evidence type="ECO:0000313" key="2">
    <source>
        <dbReference type="Proteomes" id="UP000075321"/>
    </source>
</evidence>
<evidence type="ECO:0000313" key="1">
    <source>
        <dbReference type="EMBL" id="KYH24595.1"/>
    </source>
</evidence>
<accession>A0A151AAD0</accession>
<organism evidence="1 2">
    <name type="scientific">Halalkalicoccus paucihalophilus</name>
    <dbReference type="NCBI Taxonomy" id="1008153"/>
    <lineage>
        <taxon>Archaea</taxon>
        <taxon>Methanobacteriati</taxon>
        <taxon>Methanobacteriota</taxon>
        <taxon>Stenosarchaea group</taxon>
        <taxon>Halobacteria</taxon>
        <taxon>Halobacteriales</taxon>
        <taxon>Halococcaceae</taxon>
        <taxon>Halalkalicoccus</taxon>
    </lineage>
</organism>
<sequence length="91" mass="10077">MKLSCPRLDSASLLLNVYKIESRCESLVHAVTGNDGIACRFHEMERLKGSESVIFDVCCRGDDGLYVALYFEEGGSIRNDSFSVPSLAIRD</sequence>
<proteinExistence type="predicted"/>
<keyword evidence="2" id="KW-1185">Reference proteome</keyword>
<reference evidence="1 2" key="1">
    <citation type="submission" date="2016-02" db="EMBL/GenBank/DDBJ databases">
        <title>Genome sequence of Halalkalicoccus paucihalophilus DSM 24557.</title>
        <authorList>
            <person name="Poehlein A."/>
            <person name="Daniel R."/>
        </authorList>
    </citation>
    <scope>NUCLEOTIDE SEQUENCE [LARGE SCALE GENOMIC DNA]</scope>
    <source>
        <strain evidence="1 2">DSM 24557</strain>
    </source>
</reference>
<gene>
    <name evidence="1" type="ORF">HAPAU_35780</name>
</gene>
<dbReference type="EMBL" id="LTAZ01000013">
    <property type="protein sequence ID" value="KYH24595.1"/>
    <property type="molecule type" value="Genomic_DNA"/>
</dbReference>
<comment type="caution">
    <text evidence="1">The sequence shown here is derived from an EMBL/GenBank/DDBJ whole genome shotgun (WGS) entry which is preliminary data.</text>
</comment>